<organism evidence="1 2">
    <name type="scientific">Oceanobacillus halophilus</name>
    <dbReference type="NCBI Taxonomy" id="930130"/>
    <lineage>
        <taxon>Bacteria</taxon>
        <taxon>Bacillati</taxon>
        <taxon>Bacillota</taxon>
        <taxon>Bacilli</taxon>
        <taxon>Bacillales</taxon>
        <taxon>Bacillaceae</taxon>
        <taxon>Oceanobacillus</taxon>
    </lineage>
</organism>
<dbReference type="EMBL" id="RBZP01000005">
    <property type="protein sequence ID" value="RKQ33977.1"/>
    <property type="molecule type" value="Genomic_DNA"/>
</dbReference>
<evidence type="ECO:0000313" key="1">
    <source>
        <dbReference type="EMBL" id="RKQ33977.1"/>
    </source>
</evidence>
<gene>
    <name evidence="1" type="ORF">D8M06_09145</name>
</gene>
<dbReference type="Proteomes" id="UP000269301">
    <property type="component" value="Unassembled WGS sequence"/>
</dbReference>
<dbReference type="OrthoDB" id="2720274at2"/>
<reference evidence="1 2" key="1">
    <citation type="journal article" date="2016" name="Int. J. Syst. Evol. Microbiol.">
        <title>Oceanobacillus halophilus sp. nov., a novel moderately halophilic bacterium from a hypersaline lake.</title>
        <authorList>
            <person name="Amoozegar M.A."/>
            <person name="Bagheri M."/>
            <person name="Makhdoumi A."/>
            <person name="Nikou M.M."/>
            <person name="Fazeli S.A.S."/>
            <person name="Schumann P."/>
            <person name="Sproer C."/>
            <person name="Sanchez-Porro C."/>
            <person name="Ventosa A."/>
        </authorList>
    </citation>
    <scope>NUCLEOTIDE SEQUENCE [LARGE SCALE GENOMIC DNA]</scope>
    <source>
        <strain evidence="1 2">DSM 23996</strain>
    </source>
</reference>
<sequence>MKLTGLKDDFLLLSEKPKGLRIFLGQERSNILIFHPIEELRRPSELMAHISGEEKAYLLDKLNNQMELVAYIRKLPLMKSSYTLFFQAFDDVFRYVFHSKHEDLLDYLKEKSRGRNYNYIVVKDGEVREVPYF</sequence>
<name>A0A495A329_9BACI</name>
<evidence type="ECO:0000313" key="2">
    <source>
        <dbReference type="Proteomes" id="UP000269301"/>
    </source>
</evidence>
<proteinExistence type="predicted"/>
<keyword evidence="2" id="KW-1185">Reference proteome</keyword>
<comment type="caution">
    <text evidence="1">The sequence shown here is derived from an EMBL/GenBank/DDBJ whole genome shotgun (WGS) entry which is preliminary data.</text>
</comment>
<accession>A0A495A329</accession>
<protein>
    <submittedName>
        <fullName evidence="1">Uncharacterized protein</fullName>
    </submittedName>
</protein>
<dbReference type="RefSeq" id="WP_121204091.1">
    <property type="nucleotide sequence ID" value="NZ_RBZP01000005.1"/>
</dbReference>
<dbReference type="AlphaFoldDB" id="A0A495A329"/>